<sequence>MAPTPRRKRRATAAAALALGLALTGLGAAPAAQAADNPYERGPAPTNASIEALRGSFATSSTVVLPGTVLGFGGGTIYYPTSTSAGTFGAIAMAPGFTAYQSSLSWLGPRLASQGFVVFIIDTLTTADQPNQRGDELEAALDYLTQRSTVRTRIDATRLGVMGHSMGGGGTLEASLDRPSLQAAIPMTPWDLNTNFSADRVPTLIIGAQADTIAPVLVHSIPFYNSIPASSEKAYLELAGQSHFAPNTANTTIAKYSIAWLKRYIDNDTRYDQFLCPPPAATGAISQYRNTCPNS</sequence>
<evidence type="ECO:0000256" key="2">
    <source>
        <dbReference type="ARBA" id="ARBA00004613"/>
    </source>
</evidence>
<protein>
    <recommendedName>
        <fullName evidence="13">Poly(ethylene terephthalate) hydrolase</fullName>
        <ecNumber evidence="12">3.1.1.101</ecNumber>
        <ecNumber evidence="4">3.1.1.74</ecNumber>
    </recommendedName>
</protein>
<evidence type="ECO:0000256" key="7">
    <source>
        <dbReference type="ARBA" id="ARBA00022764"/>
    </source>
</evidence>
<feature type="signal peptide" evidence="15">
    <location>
        <begin position="1"/>
        <end position="34"/>
    </location>
</feature>
<dbReference type="InterPro" id="IPR050261">
    <property type="entry name" value="FrsA_esterase"/>
</dbReference>
<comment type="caution">
    <text evidence="17">The sequence shown here is derived from an EMBL/GenBank/DDBJ whole genome shotgun (WGS) entry which is preliminary data.</text>
</comment>
<evidence type="ECO:0000256" key="10">
    <source>
        <dbReference type="ARBA" id="ARBA00033629"/>
    </source>
</evidence>
<comment type="subcellular location">
    <subcellularLocation>
        <location evidence="1">Periplasm</location>
    </subcellularLocation>
    <subcellularLocation>
        <location evidence="2">Secreted</location>
    </subcellularLocation>
</comment>
<dbReference type="InterPro" id="IPR029058">
    <property type="entry name" value="AB_hydrolase_fold"/>
</dbReference>
<dbReference type="EC" id="3.1.1.101" evidence="12"/>
<evidence type="ECO:0000256" key="1">
    <source>
        <dbReference type="ARBA" id="ARBA00004418"/>
    </source>
</evidence>
<dbReference type="PROSITE" id="PS51318">
    <property type="entry name" value="TAT"/>
    <property type="match status" value="1"/>
</dbReference>
<evidence type="ECO:0000256" key="12">
    <source>
        <dbReference type="ARBA" id="ARBA00033764"/>
    </source>
</evidence>
<dbReference type="EMBL" id="JAIBOA010000003">
    <property type="protein sequence ID" value="MBW8482129.1"/>
    <property type="molecule type" value="Genomic_DNA"/>
</dbReference>
<comment type="catalytic activity">
    <reaction evidence="10">
        <text>a butanoate ester + H2O = an aliphatic alcohol + butanoate + H(+)</text>
        <dbReference type="Rhea" id="RHEA:47348"/>
        <dbReference type="ChEBI" id="CHEBI:2571"/>
        <dbReference type="ChEBI" id="CHEBI:15377"/>
        <dbReference type="ChEBI" id="CHEBI:15378"/>
        <dbReference type="ChEBI" id="CHEBI:17968"/>
        <dbReference type="ChEBI" id="CHEBI:50477"/>
    </reaction>
    <physiologicalReaction direction="left-to-right" evidence="10">
        <dbReference type="Rhea" id="RHEA:47349"/>
    </physiologicalReaction>
</comment>
<keyword evidence="7" id="KW-0574">Periplasm</keyword>
<keyword evidence="9" id="KW-1015">Disulfide bond</keyword>
<dbReference type="GO" id="GO:0016787">
    <property type="term" value="F:hydrolase activity"/>
    <property type="evidence" value="ECO:0007669"/>
    <property type="project" value="UniProtKB-KW"/>
</dbReference>
<dbReference type="RefSeq" id="WP_220164403.1">
    <property type="nucleotide sequence ID" value="NZ_JAIBOA010000003.1"/>
</dbReference>
<evidence type="ECO:0000256" key="11">
    <source>
        <dbReference type="ARBA" id="ARBA00033707"/>
    </source>
</evidence>
<evidence type="ECO:0000313" key="18">
    <source>
        <dbReference type="Proteomes" id="UP000774570"/>
    </source>
</evidence>
<evidence type="ECO:0000256" key="9">
    <source>
        <dbReference type="ARBA" id="ARBA00023157"/>
    </source>
</evidence>
<keyword evidence="5" id="KW-0719">Serine esterase</keyword>
<dbReference type="EC" id="3.1.1.74" evidence="4"/>
<gene>
    <name evidence="17" type="ORF">K1Y72_07110</name>
</gene>
<evidence type="ECO:0000313" key="17">
    <source>
        <dbReference type="EMBL" id="MBW8482129.1"/>
    </source>
</evidence>
<dbReference type="PANTHER" id="PTHR22946:SF9">
    <property type="entry name" value="POLYKETIDE TRANSFERASE AF380"/>
    <property type="match status" value="1"/>
</dbReference>
<comment type="catalytic activity">
    <reaction evidence="14">
        <text>cutin + H2O = cutin monomers.</text>
        <dbReference type="EC" id="3.1.1.74"/>
    </reaction>
</comment>
<comment type="catalytic activity">
    <reaction evidence="11">
        <text>(ethylene terephthalate)(n) + H2O = (ethylene terephthalate)(n-1) + 4-[(2-hydroxyethoxy)carbonyl]benzoate + H(+)</text>
        <dbReference type="Rhea" id="RHEA:49528"/>
        <dbReference type="Rhea" id="RHEA-COMP:12420"/>
        <dbReference type="Rhea" id="RHEA-COMP:12421"/>
        <dbReference type="ChEBI" id="CHEBI:15377"/>
        <dbReference type="ChEBI" id="CHEBI:15378"/>
        <dbReference type="ChEBI" id="CHEBI:131701"/>
        <dbReference type="ChEBI" id="CHEBI:131704"/>
        <dbReference type="EC" id="3.1.1.101"/>
    </reaction>
    <physiologicalReaction direction="left-to-right" evidence="11">
        <dbReference type="Rhea" id="RHEA:49529"/>
    </physiologicalReaction>
</comment>
<evidence type="ECO:0000256" key="8">
    <source>
        <dbReference type="ARBA" id="ARBA00022801"/>
    </source>
</evidence>
<dbReference type="InterPro" id="IPR041127">
    <property type="entry name" value="PET_hydrolase/cutinase-like"/>
</dbReference>
<keyword evidence="8 17" id="KW-0378">Hydrolase</keyword>
<proteinExistence type="inferred from homology"/>
<dbReference type="InterPro" id="IPR006311">
    <property type="entry name" value="TAT_signal"/>
</dbReference>
<evidence type="ECO:0000256" key="6">
    <source>
        <dbReference type="ARBA" id="ARBA00022525"/>
    </source>
</evidence>
<comment type="similarity">
    <text evidence="3">Belongs to the AB hydrolase superfamily.</text>
</comment>
<evidence type="ECO:0000256" key="14">
    <source>
        <dbReference type="ARBA" id="ARBA00034045"/>
    </source>
</evidence>
<dbReference type="Gene3D" id="3.40.50.1820">
    <property type="entry name" value="alpha/beta hydrolase"/>
    <property type="match status" value="1"/>
</dbReference>
<dbReference type="Pfam" id="PF12740">
    <property type="entry name" value="PETase"/>
    <property type="match status" value="1"/>
</dbReference>
<organism evidence="17 18">
    <name type="scientific">Actinomadura parmotrematis</name>
    <dbReference type="NCBI Taxonomy" id="2864039"/>
    <lineage>
        <taxon>Bacteria</taxon>
        <taxon>Bacillati</taxon>
        <taxon>Actinomycetota</taxon>
        <taxon>Actinomycetes</taxon>
        <taxon>Streptosporangiales</taxon>
        <taxon>Thermomonosporaceae</taxon>
        <taxon>Actinomadura</taxon>
    </lineage>
</organism>
<name>A0ABS7FP06_9ACTN</name>
<dbReference type="PANTHER" id="PTHR22946">
    <property type="entry name" value="DIENELACTONE HYDROLASE DOMAIN-CONTAINING PROTEIN-RELATED"/>
    <property type="match status" value="1"/>
</dbReference>
<evidence type="ECO:0000256" key="3">
    <source>
        <dbReference type="ARBA" id="ARBA00008645"/>
    </source>
</evidence>
<dbReference type="SUPFAM" id="SSF53474">
    <property type="entry name" value="alpha/beta-Hydrolases"/>
    <property type="match status" value="1"/>
</dbReference>
<evidence type="ECO:0000256" key="5">
    <source>
        <dbReference type="ARBA" id="ARBA00022487"/>
    </source>
</evidence>
<keyword evidence="15" id="KW-0732">Signal</keyword>
<feature type="domain" description="PET hydrolase/cutinase-like" evidence="16">
    <location>
        <begin position="33"/>
        <end position="293"/>
    </location>
</feature>
<evidence type="ECO:0000256" key="13">
    <source>
        <dbReference type="ARBA" id="ARBA00033780"/>
    </source>
</evidence>
<keyword evidence="18" id="KW-1185">Reference proteome</keyword>
<reference evidence="17 18" key="1">
    <citation type="submission" date="2021-07" db="EMBL/GenBank/DDBJ databases">
        <title>Actinomadura sp. PM05-2 isolated from lichen.</title>
        <authorList>
            <person name="Somphong A."/>
            <person name="Phongsopitanun W."/>
            <person name="Tanasupawat S."/>
            <person name="Peongsungnone V."/>
        </authorList>
    </citation>
    <scope>NUCLEOTIDE SEQUENCE [LARGE SCALE GENOMIC DNA]</scope>
    <source>
        <strain evidence="17 18">PM05-2</strain>
    </source>
</reference>
<evidence type="ECO:0000259" key="16">
    <source>
        <dbReference type="Pfam" id="PF12740"/>
    </source>
</evidence>
<evidence type="ECO:0000256" key="15">
    <source>
        <dbReference type="SAM" id="SignalP"/>
    </source>
</evidence>
<accession>A0ABS7FP06</accession>
<keyword evidence="6" id="KW-0964">Secreted</keyword>
<dbReference type="Proteomes" id="UP000774570">
    <property type="component" value="Unassembled WGS sequence"/>
</dbReference>
<evidence type="ECO:0000256" key="4">
    <source>
        <dbReference type="ARBA" id="ARBA00013095"/>
    </source>
</evidence>
<feature type="chain" id="PRO_5045679107" description="Poly(ethylene terephthalate) hydrolase" evidence="15">
    <location>
        <begin position="35"/>
        <end position="295"/>
    </location>
</feature>